<name>A0A2B7YC58_POLH7</name>
<feature type="region of interest" description="Disordered" evidence="1">
    <location>
        <begin position="316"/>
        <end position="336"/>
    </location>
</feature>
<gene>
    <name evidence="2" type="ORF">AJ80_04458</name>
</gene>
<keyword evidence="3" id="KW-1185">Reference proteome</keyword>
<accession>A0A2B7YC58</accession>
<organism evidence="2 3">
    <name type="scientific">Polytolypa hystricis (strain UAMH7299)</name>
    <dbReference type="NCBI Taxonomy" id="1447883"/>
    <lineage>
        <taxon>Eukaryota</taxon>
        <taxon>Fungi</taxon>
        <taxon>Dikarya</taxon>
        <taxon>Ascomycota</taxon>
        <taxon>Pezizomycotina</taxon>
        <taxon>Eurotiomycetes</taxon>
        <taxon>Eurotiomycetidae</taxon>
        <taxon>Onygenales</taxon>
        <taxon>Onygenales incertae sedis</taxon>
        <taxon>Polytolypa</taxon>
    </lineage>
</organism>
<feature type="compositionally biased region" description="Acidic residues" evidence="1">
    <location>
        <begin position="267"/>
        <end position="282"/>
    </location>
</feature>
<reference evidence="2 3" key="1">
    <citation type="submission" date="2017-10" db="EMBL/GenBank/DDBJ databases">
        <title>Comparative genomics in systemic dimorphic fungi from Ajellomycetaceae.</title>
        <authorList>
            <person name="Munoz J.F."/>
            <person name="Mcewen J.G."/>
            <person name="Clay O.K."/>
            <person name="Cuomo C.A."/>
        </authorList>
    </citation>
    <scope>NUCLEOTIDE SEQUENCE [LARGE SCALE GENOMIC DNA]</scope>
    <source>
        <strain evidence="2 3">UAMH7299</strain>
    </source>
</reference>
<feature type="compositionally biased region" description="Polar residues" evidence="1">
    <location>
        <begin position="323"/>
        <end position="336"/>
    </location>
</feature>
<evidence type="ECO:0000256" key="1">
    <source>
        <dbReference type="SAM" id="MobiDB-lite"/>
    </source>
</evidence>
<evidence type="ECO:0000313" key="2">
    <source>
        <dbReference type="EMBL" id="PGH18488.1"/>
    </source>
</evidence>
<sequence>MANIDAPPPFARSLAPYIKPREEAVRIRRALTLYLKAQVILSDDASASHISLCGPHGDVGAVKRIPLELNNGLRAQYLKALQANLVARREYNEVVQQITDQKKDINHSNDENDDANKDKVQVLQTYLSLLQSRREHGKLQIFQHYLGELNAMDAAKSGYLAITEDRSQLYGPILGVFPHEQIPGNGAPTGPASDVEDLIYELEKAVIRAKRKADAEKRLVEKLKSQSQRGRGDGDGDVPLHVKLTAMRRTRDELVRWVEETLVTSTDDGEAIEEEADSTADEDAARSMEDLRLQIQEHYASYINARTALLHALSAASRPLPSESRNNPGRTQTPPTVQHNAATGISLLFPYISNSLLPLSKAHKAPAGQKSYLSTILVKEKEKACQILDRLQDESHLLPEYPMLAKDPRFKRAVAAINPRQLLSAPALQNTATSEIVTRAEAWAFAAQEAGVATKAEIEENLSHGDEMTKNAGETLQEIYEIMNQDYDEATRVDDEGEKEEGKDIWASDANKARNRVRYSRTEKQPKGPWSGLNGKVGVVGDG</sequence>
<dbReference type="Proteomes" id="UP000224634">
    <property type="component" value="Unassembled WGS sequence"/>
</dbReference>
<evidence type="ECO:0000313" key="3">
    <source>
        <dbReference type="Proteomes" id="UP000224634"/>
    </source>
</evidence>
<protein>
    <submittedName>
        <fullName evidence="2">Uncharacterized protein</fullName>
    </submittedName>
</protein>
<feature type="region of interest" description="Disordered" evidence="1">
    <location>
        <begin position="265"/>
        <end position="285"/>
    </location>
</feature>
<proteinExistence type="predicted"/>
<feature type="compositionally biased region" description="Basic and acidic residues" evidence="1">
    <location>
        <begin position="492"/>
        <end position="506"/>
    </location>
</feature>
<dbReference type="OrthoDB" id="5402392at2759"/>
<comment type="caution">
    <text evidence="2">The sequence shown here is derived from an EMBL/GenBank/DDBJ whole genome shotgun (WGS) entry which is preliminary data.</text>
</comment>
<dbReference type="AlphaFoldDB" id="A0A2B7YC58"/>
<feature type="region of interest" description="Disordered" evidence="1">
    <location>
        <begin position="492"/>
        <end position="543"/>
    </location>
</feature>
<dbReference type="EMBL" id="PDNA01000057">
    <property type="protein sequence ID" value="PGH18488.1"/>
    <property type="molecule type" value="Genomic_DNA"/>
</dbReference>